<dbReference type="InterPro" id="IPR018759">
    <property type="entry name" value="BBP2_2"/>
</dbReference>
<accession>A0A843S733</accession>
<dbReference type="InterPro" id="IPR017465">
    <property type="entry name" value="EpsL_proteobac"/>
</dbReference>
<dbReference type="NCBIfam" id="TIGR03014">
    <property type="entry name" value="EpsL"/>
    <property type="match status" value="1"/>
</dbReference>
<dbReference type="AlphaFoldDB" id="A0A843S733"/>
<proteinExistence type="predicted"/>
<reference evidence="2 3" key="1">
    <citation type="submission" date="2019-10" db="EMBL/GenBank/DDBJ databases">
        <title>Two novel species isolated from a subtropical stream in China.</title>
        <authorList>
            <person name="Lu H."/>
        </authorList>
    </citation>
    <scope>NUCLEOTIDE SEQUENCE [LARGE SCALE GENOMIC DNA]</scope>
    <source>
        <strain evidence="2 3">FT103W</strain>
    </source>
</reference>
<organism evidence="2 3">
    <name type="scientific">Rugamonas rivuli</name>
    <dbReference type="NCBI Taxonomy" id="2743358"/>
    <lineage>
        <taxon>Bacteria</taxon>
        <taxon>Pseudomonadati</taxon>
        <taxon>Pseudomonadota</taxon>
        <taxon>Betaproteobacteria</taxon>
        <taxon>Burkholderiales</taxon>
        <taxon>Oxalobacteraceae</taxon>
        <taxon>Telluria group</taxon>
        <taxon>Rugamonas</taxon>
    </lineage>
</organism>
<dbReference type="SUPFAM" id="SSF56935">
    <property type="entry name" value="Porins"/>
    <property type="match status" value="1"/>
</dbReference>
<name>A0A843S733_9BURK</name>
<dbReference type="Pfam" id="PF10082">
    <property type="entry name" value="BBP2_2"/>
    <property type="match status" value="1"/>
</dbReference>
<dbReference type="Proteomes" id="UP000444318">
    <property type="component" value="Unassembled WGS sequence"/>
</dbReference>
<evidence type="ECO:0000313" key="2">
    <source>
        <dbReference type="EMBL" id="MQA20009.1"/>
    </source>
</evidence>
<feature type="signal peptide" evidence="1">
    <location>
        <begin position="1"/>
        <end position="33"/>
    </location>
</feature>
<dbReference type="EMBL" id="WHUF01000003">
    <property type="protein sequence ID" value="MQA20009.1"/>
    <property type="molecule type" value="Genomic_DNA"/>
</dbReference>
<protein>
    <submittedName>
        <fullName evidence="2">Outer membrane beta-barrel protein</fullName>
    </submittedName>
</protein>
<dbReference type="RefSeq" id="WP_152804219.1">
    <property type="nucleotide sequence ID" value="NZ_WHUF01000003.1"/>
</dbReference>
<keyword evidence="1" id="KW-0732">Signal</keyword>
<feature type="chain" id="PRO_5032432435" evidence="1">
    <location>
        <begin position="34"/>
        <end position="408"/>
    </location>
</feature>
<keyword evidence="3" id="KW-1185">Reference proteome</keyword>
<evidence type="ECO:0000256" key="1">
    <source>
        <dbReference type="SAM" id="SignalP"/>
    </source>
</evidence>
<evidence type="ECO:0000313" key="3">
    <source>
        <dbReference type="Proteomes" id="UP000444318"/>
    </source>
</evidence>
<sequence length="408" mass="45439">MHSPVQTTSRGQKPLLRLLPLAILGLAALPAHAELSDTIHPFVAATYTHDDNLLRLDDSIPNFFGPRGDSMRQLQVGALFERPIGRQVLSGHAKVSKVAFEHYDSFNYDGRDYLADWHWRIGSHLDGHAGLNYVQTLTPFNDYHSTERNLRIQRRSYGDINWLFHPSWRVHAGYERNRAEYDLSVQRFNNRTDTTTDAGIDFLASSSSRVGILLRHVRGVYELPRFSGGQLFDNGFEQDEINANVNWVFSGTTQFQLLGGYARRTHAALTSRDSNGPTGRATFIWSPATRLRLTFSGWRVYEAVEGNVVNNSLNKGASALASWDLTTKIMATARVQRERRDFNAASGAQLPPGASDSGNSLQAGLTYMPTEHSQISLNANRQRRTGSPLVGSGSYLANTISLNGSIQF</sequence>
<comment type="caution">
    <text evidence="2">The sequence shown here is derived from an EMBL/GenBank/DDBJ whole genome shotgun (WGS) entry which is preliminary data.</text>
</comment>
<gene>
    <name evidence="2" type="ORF">GEV01_10870</name>
</gene>